<evidence type="ECO:0000313" key="9">
    <source>
        <dbReference type="Proteomes" id="UP000001520"/>
    </source>
</evidence>
<proteinExistence type="inferred from homology"/>
<evidence type="ECO:0000313" key="8">
    <source>
        <dbReference type="EMBL" id="BAI80087.1"/>
    </source>
</evidence>
<evidence type="ECO:0000256" key="1">
    <source>
        <dbReference type="ARBA" id="ARBA00022603"/>
    </source>
</evidence>
<keyword evidence="2 5" id="KW-0808">Transferase</keyword>
<keyword evidence="3 5" id="KW-0949">S-adenosyl-L-methionine</keyword>
<reference evidence="8 9" key="1">
    <citation type="journal article" date="2010" name="DNA Res.">
        <title>Bacterial lifestyle in a deep-sea hydrothermal vent chimney revealed by the genome sequence of the thermophilic bacterium Deferribacter desulfuricans SSM1.</title>
        <authorList>
            <person name="Takaki Y."/>
            <person name="Shimamura S."/>
            <person name="Nakagawa S."/>
            <person name="Fukuhara Y."/>
            <person name="Horikawa H."/>
            <person name="Ankai A."/>
            <person name="Harada T."/>
            <person name="Hosoyama A."/>
            <person name="Oguchi A."/>
            <person name="Fukui S."/>
            <person name="Fujita N."/>
            <person name="Takami H."/>
            <person name="Takai K."/>
        </authorList>
    </citation>
    <scope>NUCLEOTIDE SEQUENCE [LARGE SCALE GENOMIC DNA]</scope>
    <source>
        <strain evidence="9">DSM 14783 / JCM 11476 / NBRC 101012 / SSM1</strain>
    </source>
</reference>
<dbReference type="Pfam" id="PF08704">
    <property type="entry name" value="GCD14"/>
    <property type="match status" value="1"/>
</dbReference>
<dbReference type="RefSeq" id="WP_013007335.1">
    <property type="nucleotide sequence ID" value="NC_013939.1"/>
</dbReference>
<dbReference type="CDD" id="cd02440">
    <property type="entry name" value="AdoMet_MTases"/>
    <property type="match status" value="1"/>
</dbReference>
<dbReference type="Proteomes" id="UP000001520">
    <property type="component" value="Chromosome"/>
</dbReference>
<dbReference type="EMBL" id="AP011529">
    <property type="protein sequence ID" value="BAI80087.1"/>
    <property type="molecule type" value="Genomic_DNA"/>
</dbReference>
<evidence type="ECO:0000256" key="4">
    <source>
        <dbReference type="ARBA" id="ARBA00022694"/>
    </source>
</evidence>
<protein>
    <recommendedName>
        <fullName evidence="5">tRNA (adenine(58)-N(1))-methyltransferase TrmI</fullName>
        <ecNumber evidence="5">2.1.1.220</ecNumber>
    </recommendedName>
</protein>
<dbReference type="SUPFAM" id="SSF53335">
    <property type="entry name" value="S-adenosyl-L-methionine-dependent methyltransferases"/>
    <property type="match status" value="1"/>
</dbReference>
<sequence length="261" mass="29990">MKNNKFEYGDFVILIDEKDRSKMIKLKVGGRYSSQYGFIDHSSIVDITDGSIVETNKGFKYKVFSPTYIDYVMHLKRKAQIVYPKDSAMILMWADVYPGLKVLEAGIGQGALSIAILRALADKGELCTYEVREDFIDMAKETIREFLQYTANHRIIHGNVYDGFDGVYDRIILDLPEPWHVIKHCDNGLVSGGIIVAYLPTILQVKNFVDELKNSSMFDLIETFEVMKRPWKVDGLSVRPEMWIYNHSAFIVKARKITKNK</sequence>
<comment type="catalytic activity">
    <reaction evidence="5">
        <text>adenosine(58) in tRNA + S-adenosyl-L-methionine = N(1)-methyladenosine(58) in tRNA + S-adenosyl-L-homocysteine + H(+)</text>
        <dbReference type="Rhea" id="RHEA:43152"/>
        <dbReference type="Rhea" id="RHEA-COMP:10365"/>
        <dbReference type="Rhea" id="RHEA-COMP:10366"/>
        <dbReference type="ChEBI" id="CHEBI:15378"/>
        <dbReference type="ChEBI" id="CHEBI:57856"/>
        <dbReference type="ChEBI" id="CHEBI:59789"/>
        <dbReference type="ChEBI" id="CHEBI:74411"/>
        <dbReference type="ChEBI" id="CHEBI:74491"/>
        <dbReference type="EC" id="2.1.1.220"/>
    </reaction>
</comment>
<evidence type="ECO:0000256" key="3">
    <source>
        <dbReference type="ARBA" id="ARBA00022691"/>
    </source>
</evidence>
<dbReference type="Pfam" id="PF14801">
    <property type="entry name" value="TrmI-like_N"/>
    <property type="match status" value="1"/>
</dbReference>
<dbReference type="PANTHER" id="PTHR12133:SF1">
    <property type="entry name" value="TRNA (ADENINE(58)-N(1))-METHYLTRANSFERASE, MITOCHONDRIAL"/>
    <property type="match status" value="1"/>
</dbReference>
<evidence type="ECO:0000256" key="2">
    <source>
        <dbReference type="ARBA" id="ARBA00022679"/>
    </source>
</evidence>
<gene>
    <name evidence="8" type="ordered locus">DEFDS_0605</name>
</gene>
<dbReference type="GO" id="GO:0030488">
    <property type="term" value="P:tRNA methylation"/>
    <property type="evidence" value="ECO:0007669"/>
    <property type="project" value="InterPro"/>
</dbReference>
<organism evidence="8 9">
    <name type="scientific">Deferribacter desulfuricans (strain DSM 14783 / JCM 11476 / NBRC 101012 / SSM1)</name>
    <dbReference type="NCBI Taxonomy" id="639282"/>
    <lineage>
        <taxon>Bacteria</taxon>
        <taxon>Pseudomonadati</taxon>
        <taxon>Deferribacterota</taxon>
        <taxon>Deferribacteres</taxon>
        <taxon>Deferribacterales</taxon>
        <taxon>Deferribacteraceae</taxon>
        <taxon>Deferribacter</taxon>
    </lineage>
</organism>
<accession>D3PBW4</accession>
<dbReference type="PANTHER" id="PTHR12133">
    <property type="entry name" value="TRNA (ADENINE(58)-N(1))-METHYLTRANSFERASE"/>
    <property type="match status" value="1"/>
</dbReference>
<evidence type="ECO:0000259" key="7">
    <source>
        <dbReference type="Pfam" id="PF08704"/>
    </source>
</evidence>
<feature type="binding site" evidence="6">
    <location>
        <position position="130"/>
    </location>
    <ligand>
        <name>S-adenosyl-L-methionine</name>
        <dbReference type="ChEBI" id="CHEBI:59789"/>
    </ligand>
</feature>
<name>D3PBW4_DEFDS</name>
<keyword evidence="1 5" id="KW-0489">Methyltransferase</keyword>
<dbReference type="GO" id="GO:0031515">
    <property type="term" value="C:tRNA (m1A) methyltransferase complex"/>
    <property type="evidence" value="ECO:0007669"/>
    <property type="project" value="UniProtKB-UniRule"/>
</dbReference>
<dbReference type="KEGG" id="ddf:DEFDS_0605"/>
<dbReference type="HOGENOM" id="CLU_025402_0_0_0"/>
<dbReference type="OrthoDB" id="9781391at2"/>
<dbReference type="InterPro" id="IPR049470">
    <property type="entry name" value="TRM61_C"/>
</dbReference>
<keyword evidence="4 5" id="KW-0819">tRNA processing</keyword>
<feature type="domain" description="tRNA (adenine(58)-N(1))-methyltransferase catalytic subunit TRM61 C-terminal" evidence="7">
    <location>
        <begin position="63"/>
        <end position="234"/>
    </location>
</feature>
<comment type="similarity">
    <text evidence="5">Belongs to the class I-like SAM-binding methyltransferase superfamily. TRM61 family.</text>
</comment>
<dbReference type="eggNOG" id="COG2519">
    <property type="taxonomic scope" value="Bacteria"/>
</dbReference>
<dbReference type="STRING" id="639282.DEFDS_0605"/>
<evidence type="ECO:0000256" key="5">
    <source>
        <dbReference type="PIRNR" id="PIRNR017269"/>
    </source>
</evidence>
<dbReference type="InterPro" id="IPR029063">
    <property type="entry name" value="SAM-dependent_MTases_sf"/>
</dbReference>
<feature type="binding site" evidence="6">
    <location>
        <position position="174"/>
    </location>
    <ligand>
        <name>S-adenosyl-L-methionine</name>
        <dbReference type="ChEBI" id="CHEBI:59789"/>
    </ligand>
</feature>
<comment type="function">
    <text evidence="5">Catalyzes the S-adenosyl-L-methionine-dependent formation of N(1)-methyladenine at position 58 (m1A58) in tRNA.</text>
</comment>
<dbReference type="InterPro" id="IPR014816">
    <property type="entry name" value="tRNA_MeTrfase_Gcd14"/>
</dbReference>
<dbReference type="GO" id="GO:0160107">
    <property type="term" value="F:tRNA (adenine(58)-N1)-methyltransferase activity"/>
    <property type="evidence" value="ECO:0007669"/>
    <property type="project" value="UniProtKB-EC"/>
</dbReference>
<comment type="subunit">
    <text evidence="5">Homotetramer composed of a dimer of dimers.</text>
</comment>
<evidence type="ECO:0000256" key="6">
    <source>
        <dbReference type="PIRSR" id="PIRSR017269-1"/>
    </source>
</evidence>
<keyword evidence="9" id="KW-1185">Reference proteome</keyword>
<dbReference type="PROSITE" id="PS51620">
    <property type="entry name" value="SAM_TRM61"/>
    <property type="match status" value="1"/>
</dbReference>
<dbReference type="Gene3D" id="3.40.50.150">
    <property type="entry name" value="Vaccinia Virus protein VP39"/>
    <property type="match status" value="1"/>
</dbReference>
<dbReference type="PIRSF" id="PIRSF017269">
    <property type="entry name" value="GCD14"/>
    <property type="match status" value="1"/>
</dbReference>
<dbReference type="Gene3D" id="3.10.330.20">
    <property type="match status" value="1"/>
</dbReference>
<dbReference type="EC" id="2.1.1.220" evidence="5"/>
<dbReference type="AlphaFoldDB" id="D3PBW4"/>